<sequence>MSDLTNSNQKHPKLSSFALRKIILTMVTAKLRWRRIEEFREECREYIIKWAKINEVIRLQILDGLDEAIFELKRWTEKHTQIFPEEENLAIRKAALRQKAQSLDCSKTNTTSLYKPQRTAMRILEKSEYLRIFYDCLIWEKTMIKINDFATAKNIVESQCKNWSQLKFQFACCYAMEELLEDERIFDKNRRRAFKKKLDNHPIYHFWLRVLADRQEWTKLYRSDRLIVDQRLMLAFKFAINNGFIELVKRLWDGLSEGQMEAIGFLCWKKVCFNLQHPEMVRFLCTVLCRINKRGMAQMSWNNFYHKTYQTLDVEGLSRDERLERFKKLECLLENWCDPLRKIILSRENFRVFTDSVYYNRPDSFLLFLDYLEDSKHLINGAKKEVDRIYERKKDKKNVQFFRQQLIRRQTANE</sequence>
<protein>
    <submittedName>
        <fullName evidence="1">Uncharacterized protein</fullName>
    </submittedName>
</protein>
<organism evidence="1 2">
    <name type="scientific">Meloidogyne enterolobii</name>
    <name type="common">Root-knot nematode worm</name>
    <name type="synonym">Meloidogyne mayaguensis</name>
    <dbReference type="NCBI Taxonomy" id="390850"/>
    <lineage>
        <taxon>Eukaryota</taxon>
        <taxon>Metazoa</taxon>
        <taxon>Ecdysozoa</taxon>
        <taxon>Nematoda</taxon>
        <taxon>Chromadorea</taxon>
        <taxon>Rhabditida</taxon>
        <taxon>Tylenchina</taxon>
        <taxon>Tylenchomorpha</taxon>
        <taxon>Tylenchoidea</taxon>
        <taxon>Meloidogynidae</taxon>
        <taxon>Meloidogyninae</taxon>
        <taxon>Meloidogyne</taxon>
    </lineage>
</organism>
<accession>A0A6V7URT9</accession>
<gene>
    <name evidence="1" type="ORF">MENT_LOCUS16017</name>
</gene>
<evidence type="ECO:0000313" key="1">
    <source>
        <dbReference type="EMBL" id="CAD2163477.1"/>
    </source>
</evidence>
<name>A0A6V7URT9_MELEN</name>
<dbReference type="AlphaFoldDB" id="A0A6V7URT9"/>
<comment type="caution">
    <text evidence="1">The sequence shown here is derived from an EMBL/GenBank/DDBJ whole genome shotgun (WGS) entry which is preliminary data.</text>
</comment>
<dbReference type="Proteomes" id="UP000580250">
    <property type="component" value="Unassembled WGS sequence"/>
</dbReference>
<reference evidence="1 2" key="1">
    <citation type="submission" date="2020-08" db="EMBL/GenBank/DDBJ databases">
        <authorList>
            <person name="Koutsovoulos G."/>
            <person name="Danchin GJ E."/>
        </authorList>
    </citation>
    <scope>NUCLEOTIDE SEQUENCE [LARGE SCALE GENOMIC DNA]</scope>
</reference>
<proteinExistence type="predicted"/>
<evidence type="ECO:0000313" key="2">
    <source>
        <dbReference type="Proteomes" id="UP000580250"/>
    </source>
</evidence>
<dbReference type="OrthoDB" id="5827962at2759"/>
<dbReference type="EMBL" id="CAJEWN010000098">
    <property type="protein sequence ID" value="CAD2163477.1"/>
    <property type="molecule type" value="Genomic_DNA"/>
</dbReference>